<evidence type="ECO:0000313" key="4">
    <source>
        <dbReference type="Proteomes" id="UP001145094"/>
    </source>
</evidence>
<sequence>MGSFTYQTIVLVLIGAAVFVLGTTNIRGHFRMKRPGMVFKGKVLNAKLVERRDKEDRLIQHYYELQVQCRTQNKTFNHKIKSTTEYEKGEEIQLMQNGGQITMVSNKSISLGIAILIAFAGMALAVFPVVYQNAGKKEGSLVLTVLLILAGCITFFSYMKERGRNLTEIQGEIVDVLYYRTGDNKRFSKPVESYYPLIRCTLDGKEKIFLSSYNSSRPNVYKVGREMKLFYDKETRSIVEKRTSPALLVAAAVLWCLALIGLISSFM</sequence>
<dbReference type="Proteomes" id="UP001145145">
    <property type="component" value="Unassembled WGS sequence"/>
</dbReference>
<proteinExistence type="predicted"/>
<reference evidence="2" key="1">
    <citation type="submission" date="2022-11" db="EMBL/GenBank/DDBJ databases">
        <title>Draft genome sequence of Sellimonas catena strain 12EGH17.</title>
        <authorList>
            <person name="Hisatomi A."/>
            <person name="Ohkuma M."/>
            <person name="Sakamoto M."/>
        </authorList>
    </citation>
    <scope>NUCLEOTIDE SEQUENCE</scope>
    <source>
        <strain evidence="2">12EGH17</strain>
    </source>
</reference>
<feature type="transmembrane region" description="Helical" evidence="1">
    <location>
        <begin position="109"/>
        <end position="129"/>
    </location>
</feature>
<reference evidence="3" key="4">
    <citation type="submission" date="2022-11" db="EMBL/GenBank/DDBJ databases">
        <title>Draft genome sequence of Sellimonas catena strain 18CBH55.</title>
        <authorList>
            <person name="Hisatomi A."/>
            <person name="Ohkuma M."/>
            <person name="Sakamoto M."/>
        </authorList>
    </citation>
    <scope>NUCLEOTIDE SEQUENCE</scope>
    <source>
        <strain evidence="3">18CBH55</strain>
    </source>
</reference>
<evidence type="ECO:0000313" key="2">
    <source>
        <dbReference type="EMBL" id="GLG03301.1"/>
    </source>
</evidence>
<protein>
    <recommendedName>
        <fullName evidence="6">DUF3592 domain-containing protein</fullName>
    </recommendedName>
</protein>
<dbReference type="Proteomes" id="UP001145094">
    <property type="component" value="Unassembled WGS sequence"/>
</dbReference>
<reference evidence="3 5" key="5">
    <citation type="journal article" date="2023" name="Int. J. Syst. Evol. Microbiol.">
        <title>Sellimonas catena sp. nov., isolated from human faeces.</title>
        <authorList>
            <person name="Hisatomi A."/>
            <person name="Ohkuma M."/>
            <person name="Sakamoto M."/>
        </authorList>
    </citation>
    <scope>NUCLEOTIDE SEQUENCE</scope>
    <source>
        <strain evidence="2 5">12EGH17</strain>
        <strain evidence="3">18CBH55</strain>
    </source>
</reference>
<comment type="caution">
    <text evidence="3">The sequence shown here is derived from an EMBL/GenBank/DDBJ whole genome shotgun (WGS) entry which is preliminary data.</text>
</comment>
<reference evidence="3" key="3">
    <citation type="submission" date="2022-11" db="EMBL/GenBank/DDBJ databases">
        <title>Draft genome sequence of Sellimonas catena strain 18CBH55.</title>
        <authorList>
            <person name="Atsushi H."/>
            <person name="Moriya O."/>
            <person name="Mitsuo S."/>
        </authorList>
    </citation>
    <scope>NUCLEOTIDE SEQUENCE</scope>
    <source>
        <strain evidence="3">18CBH55</strain>
    </source>
</reference>
<keyword evidence="5" id="KW-1185">Reference proteome</keyword>
<evidence type="ECO:0008006" key="6">
    <source>
        <dbReference type="Google" id="ProtNLM"/>
    </source>
</evidence>
<dbReference type="EMBL" id="BSBO01000003">
    <property type="protein sequence ID" value="GLG03301.1"/>
    <property type="molecule type" value="Genomic_DNA"/>
</dbReference>
<feature type="transmembrane region" description="Helical" evidence="1">
    <location>
        <begin position="6"/>
        <end position="26"/>
    </location>
</feature>
<keyword evidence="1" id="KW-1133">Transmembrane helix</keyword>
<feature type="transmembrane region" description="Helical" evidence="1">
    <location>
        <begin position="246"/>
        <end position="266"/>
    </location>
</feature>
<evidence type="ECO:0000256" key="1">
    <source>
        <dbReference type="SAM" id="Phobius"/>
    </source>
</evidence>
<feature type="transmembrane region" description="Helical" evidence="1">
    <location>
        <begin position="141"/>
        <end position="159"/>
    </location>
</feature>
<keyword evidence="1" id="KW-0472">Membrane</keyword>
<gene>
    <name evidence="2" type="ORF">Selli1_04750</name>
    <name evidence="3" type="ORF">Selli2_15710</name>
</gene>
<evidence type="ECO:0000313" key="5">
    <source>
        <dbReference type="Proteomes" id="UP001145145"/>
    </source>
</evidence>
<evidence type="ECO:0000313" key="3">
    <source>
        <dbReference type="EMBL" id="GLG90144.1"/>
    </source>
</evidence>
<dbReference type="EMBL" id="BSCH01000009">
    <property type="protein sequence ID" value="GLG90144.1"/>
    <property type="molecule type" value="Genomic_DNA"/>
</dbReference>
<name>A0A9W6CCM7_9FIRM</name>
<organism evidence="3 4">
    <name type="scientific">Sellimonas catena</name>
    <dbReference type="NCBI Taxonomy" id="2994035"/>
    <lineage>
        <taxon>Bacteria</taxon>
        <taxon>Bacillati</taxon>
        <taxon>Bacillota</taxon>
        <taxon>Clostridia</taxon>
        <taxon>Lachnospirales</taxon>
        <taxon>Lachnospiraceae</taxon>
        <taxon>Sellimonas</taxon>
    </lineage>
</organism>
<dbReference type="AlphaFoldDB" id="A0A9W6CCM7"/>
<dbReference type="RefSeq" id="WP_087166989.1">
    <property type="nucleotide sequence ID" value="NZ_BSBO01000003.1"/>
</dbReference>
<reference evidence="2" key="2">
    <citation type="submission" date="2022-11" db="EMBL/GenBank/DDBJ databases">
        <title>Draft genome sequence of Sellimonas catena strain 12EGH17.</title>
        <authorList>
            <person name="Atsushi H."/>
            <person name="Moriya O."/>
            <person name="Mitsuo S."/>
        </authorList>
    </citation>
    <scope>NUCLEOTIDE SEQUENCE</scope>
    <source>
        <strain evidence="2">12EGH17</strain>
    </source>
</reference>
<accession>A0A9W6CCM7</accession>
<keyword evidence="1" id="KW-0812">Transmembrane</keyword>